<evidence type="ECO:0000259" key="10">
    <source>
        <dbReference type="PROSITE" id="PS51762"/>
    </source>
</evidence>
<sequence length="263" mass="29181">MTTIAIKIAAAISTLGLSILSVAMPASAQGTLNNKSFVENFDSFDRSFWYVADGWANGSHQNCTWSKKQIDTANGTLTLNFSEGQSKDRKFICGEVQTKSRYLYGTYEVRMKAATGSGLNSAFFTYIGPTDKKPWDEIDFEVLGKNTNQVQVNQYINGKGGNEKLVPVDGGADQGFNDYAFVWEKDRLRYFVNGKLVHEVTDPSKIPTNDQKIMLSLWGTDTLKDWMGRFSYQGQASMVIDRVSFTAPGDACQFPESVACNLD</sequence>
<dbReference type="CDD" id="cd02175">
    <property type="entry name" value="GH16_lichenase"/>
    <property type="match status" value="1"/>
</dbReference>
<evidence type="ECO:0000313" key="12">
    <source>
        <dbReference type="Proteomes" id="UP000311605"/>
    </source>
</evidence>
<name>A0A5C4XD75_9HYPH</name>
<dbReference type="InterPro" id="IPR013320">
    <property type="entry name" value="ConA-like_dom_sf"/>
</dbReference>
<feature type="domain" description="GH16" evidence="10">
    <location>
        <begin position="27"/>
        <end position="251"/>
    </location>
</feature>
<dbReference type="Pfam" id="PF00722">
    <property type="entry name" value="Glyco_hydro_16"/>
    <property type="match status" value="1"/>
</dbReference>
<accession>A0A5C4XD75</accession>
<keyword evidence="9" id="KW-0732">Signal</keyword>
<dbReference type="OrthoDB" id="9809583at2"/>
<dbReference type="GO" id="GO:0005975">
    <property type="term" value="P:carbohydrate metabolic process"/>
    <property type="evidence" value="ECO:0007669"/>
    <property type="project" value="InterPro"/>
</dbReference>
<dbReference type="PROSITE" id="PS51762">
    <property type="entry name" value="GH16_2"/>
    <property type="match status" value="1"/>
</dbReference>
<dbReference type="PRINTS" id="PR00737">
    <property type="entry name" value="GLHYDRLASE16"/>
</dbReference>
<evidence type="ECO:0000256" key="6">
    <source>
        <dbReference type="ARBA" id="ARBA00029771"/>
    </source>
</evidence>
<evidence type="ECO:0000256" key="8">
    <source>
        <dbReference type="PIRSR" id="PIRSR608264-1"/>
    </source>
</evidence>
<dbReference type="GO" id="GO:0004553">
    <property type="term" value="F:hydrolase activity, hydrolyzing O-glycosyl compounds"/>
    <property type="evidence" value="ECO:0007669"/>
    <property type="project" value="InterPro"/>
</dbReference>
<keyword evidence="4" id="KW-0326">Glycosidase</keyword>
<comment type="caution">
    <text evidence="11">The sequence shown here is derived from an EMBL/GenBank/DDBJ whole genome shotgun (WGS) entry which is preliminary data.</text>
</comment>
<protein>
    <recommendedName>
        <fullName evidence="2">Beta-glucanase</fullName>
    </recommendedName>
    <alternativeName>
        <fullName evidence="7">1,3-1,4-beta-D-glucan 4-glucanohydrolase</fullName>
    </alternativeName>
    <alternativeName>
        <fullName evidence="6">Endo-beta-1,3-1,4 glucanase</fullName>
    </alternativeName>
    <alternativeName>
        <fullName evidence="5">Lichenase</fullName>
    </alternativeName>
</protein>
<evidence type="ECO:0000256" key="9">
    <source>
        <dbReference type="SAM" id="SignalP"/>
    </source>
</evidence>
<reference evidence="11 12" key="1">
    <citation type="submission" date="2019-06" db="EMBL/GenBank/DDBJ databases">
        <title>The draft genome of Rhizobium smilacinae PTYR-5.</title>
        <authorList>
            <person name="Liu L."/>
            <person name="Li L."/>
            <person name="Zhang X."/>
        </authorList>
    </citation>
    <scope>NUCLEOTIDE SEQUENCE [LARGE SCALE GENOMIC DNA]</scope>
    <source>
        <strain evidence="11 12">PTYR-5</strain>
    </source>
</reference>
<dbReference type="EMBL" id="VDMN01000006">
    <property type="protein sequence ID" value="TNM61338.1"/>
    <property type="molecule type" value="Genomic_DNA"/>
</dbReference>
<dbReference type="Gene3D" id="2.60.120.200">
    <property type="match status" value="1"/>
</dbReference>
<dbReference type="InterPro" id="IPR044791">
    <property type="entry name" value="Beta-glucanase/XTH"/>
</dbReference>
<dbReference type="InterPro" id="IPR008264">
    <property type="entry name" value="Beta_glucanase"/>
</dbReference>
<dbReference type="RefSeq" id="WP_139678506.1">
    <property type="nucleotide sequence ID" value="NZ_VDMN01000006.1"/>
</dbReference>
<dbReference type="InterPro" id="IPR008263">
    <property type="entry name" value="GH16_AS"/>
</dbReference>
<evidence type="ECO:0000256" key="1">
    <source>
        <dbReference type="ARBA" id="ARBA00006865"/>
    </source>
</evidence>
<organism evidence="11 12">
    <name type="scientific">Aliirhizobium smilacinae</name>
    <dbReference type="NCBI Taxonomy" id="1395944"/>
    <lineage>
        <taxon>Bacteria</taxon>
        <taxon>Pseudomonadati</taxon>
        <taxon>Pseudomonadota</taxon>
        <taxon>Alphaproteobacteria</taxon>
        <taxon>Hyphomicrobiales</taxon>
        <taxon>Rhizobiaceae</taxon>
        <taxon>Aliirhizobium</taxon>
    </lineage>
</organism>
<dbReference type="PROSITE" id="PS01034">
    <property type="entry name" value="GH16_1"/>
    <property type="match status" value="1"/>
</dbReference>
<evidence type="ECO:0000256" key="7">
    <source>
        <dbReference type="ARBA" id="ARBA00031665"/>
    </source>
</evidence>
<gene>
    <name evidence="11" type="ORF">FHP24_22660</name>
</gene>
<dbReference type="SUPFAM" id="SSF49899">
    <property type="entry name" value="Concanavalin A-like lectins/glucanases"/>
    <property type="match status" value="1"/>
</dbReference>
<keyword evidence="12" id="KW-1185">Reference proteome</keyword>
<evidence type="ECO:0000256" key="2">
    <source>
        <dbReference type="ARBA" id="ARBA00014569"/>
    </source>
</evidence>
<proteinExistence type="inferred from homology"/>
<feature type="signal peptide" evidence="9">
    <location>
        <begin position="1"/>
        <end position="28"/>
    </location>
</feature>
<evidence type="ECO:0000313" key="11">
    <source>
        <dbReference type="EMBL" id="TNM61338.1"/>
    </source>
</evidence>
<dbReference type="InterPro" id="IPR000757">
    <property type="entry name" value="Beta-glucanase-like"/>
</dbReference>
<evidence type="ECO:0000256" key="4">
    <source>
        <dbReference type="ARBA" id="ARBA00023295"/>
    </source>
</evidence>
<comment type="similarity">
    <text evidence="1">Belongs to the glycosyl hydrolase 16 family.</text>
</comment>
<dbReference type="PANTHER" id="PTHR31062">
    <property type="entry name" value="XYLOGLUCAN ENDOTRANSGLUCOSYLASE/HYDROLASE PROTEIN 8-RELATED"/>
    <property type="match status" value="1"/>
</dbReference>
<evidence type="ECO:0000256" key="3">
    <source>
        <dbReference type="ARBA" id="ARBA00022801"/>
    </source>
</evidence>
<feature type="active site" description="Nucleophile" evidence="8">
    <location>
        <position position="137"/>
    </location>
</feature>
<dbReference type="AlphaFoldDB" id="A0A5C4XD75"/>
<dbReference type="Proteomes" id="UP000311605">
    <property type="component" value="Unassembled WGS sequence"/>
</dbReference>
<feature type="active site" description="Proton donor" evidence="8">
    <location>
        <position position="141"/>
    </location>
</feature>
<evidence type="ECO:0000256" key="5">
    <source>
        <dbReference type="ARBA" id="ARBA00029722"/>
    </source>
</evidence>
<feature type="chain" id="PRO_5023113801" description="Beta-glucanase" evidence="9">
    <location>
        <begin position="29"/>
        <end position="263"/>
    </location>
</feature>
<keyword evidence="3 11" id="KW-0378">Hydrolase</keyword>